<comment type="caution">
    <text evidence="1">The sequence shown here is derived from an EMBL/GenBank/DDBJ whole genome shotgun (WGS) entry which is preliminary data.</text>
</comment>
<reference evidence="1 2" key="1">
    <citation type="submission" date="2023-01" db="EMBL/GenBank/DDBJ databases">
        <title>Novel diversity within Roseofilum (Cyanobacteria; Desertifilaceae) from marine benthic mats with descriptions of four novel species.</title>
        <authorList>
            <person name="Wang Y."/>
            <person name="Berthold D.E."/>
            <person name="Hu J."/>
            <person name="Lefler F.W."/>
            <person name="Laughinghouse H.D. IV."/>
        </authorList>
    </citation>
    <scope>NUCLEOTIDE SEQUENCE [LARGE SCALE GENOMIC DNA]</scope>
    <source>
        <strain evidence="1 2">BLCC-M114</strain>
    </source>
</reference>
<organism evidence="1 2">
    <name type="scientific">Roseofilum capinflatum BLCC-M114</name>
    <dbReference type="NCBI Taxonomy" id="3022440"/>
    <lineage>
        <taxon>Bacteria</taxon>
        <taxon>Bacillati</taxon>
        <taxon>Cyanobacteriota</taxon>
        <taxon>Cyanophyceae</taxon>
        <taxon>Desertifilales</taxon>
        <taxon>Desertifilaceae</taxon>
        <taxon>Roseofilum</taxon>
        <taxon>Roseofilum capinflatum</taxon>
    </lineage>
</organism>
<keyword evidence="2" id="KW-1185">Reference proteome</keyword>
<evidence type="ECO:0000313" key="1">
    <source>
        <dbReference type="EMBL" id="MDJ1176973.1"/>
    </source>
</evidence>
<protein>
    <submittedName>
        <fullName evidence="1">Uncharacterized protein</fullName>
    </submittedName>
</protein>
<evidence type="ECO:0000313" key="2">
    <source>
        <dbReference type="Proteomes" id="UP001235849"/>
    </source>
</evidence>
<gene>
    <name evidence="1" type="ORF">PMG25_23050</name>
</gene>
<accession>A0ABT7BCQ0</accession>
<name>A0ABT7BCQ0_9CYAN</name>
<sequence>MTQSAINNNDINHQTQETLKQQIRPIVEHFLKTASPIYSKPK</sequence>
<dbReference type="EMBL" id="JAQOSO010000117">
    <property type="protein sequence ID" value="MDJ1176973.1"/>
    <property type="molecule type" value="Genomic_DNA"/>
</dbReference>
<dbReference type="Proteomes" id="UP001235849">
    <property type="component" value="Unassembled WGS sequence"/>
</dbReference>
<proteinExistence type="predicted"/>
<dbReference type="RefSeq" id="WP_283769241.1">
    <property type="nucleotide sequence ID" value="NZ_JAQOSO010000117.1"/>
</dbReference>